<dbReference type="EMBL" id="KN822053">
    <property type="protein sequence ID" value="KIM61352.1"/>
    <property type="molecule type" value="Genomic_DNA"/>
</dbReference>
<protein>
    <submittedName>
        <fullName evidence="1">Uncharacterized protein</fullName>
    </submittedName>
</protein>
<accession>A0A0C3A8Z2</accession>
<proteinExistence type="predicted"/>
<evidence type="ECO:0000313" key="1">
    <source>
        <dbReference type="EMBL" id="KIM61352.1"/>
    </source>
</evidence>
<dbReference type="HOGENOM" id="CLU_1846297_0_0_1"/>
<organism evidence="1 2">
    <name type="scientific">Scleroderma citrinum Foug A</name>
    <dbReference type="NCBI Taxonomy" id="1036808"/>
    <lineage>
        <taxon>Eukaryota</taxon>
        <taxon>Fungi</taxon>
        <taxon>Dikarya</taxon>
        <taxon>Basidiomycota</taxon>
        <taxon>Agaricomycotina</taxon>
        <taxon>Agaricomycetes</taxon>
        <taxon>Agaricomycetidae</taxon>
        <taxon>Boletales</taxon>
        <taxon>Sclerodermatineae</taxon>
        <taxon>Sclerodermataceae</taxon>
        <taxon>Scleroderma</taxon>
    </lineage>
</organism>
<reference evidence="1 2" key="1">
    <citation type="submission" date="2014-04" db="EMBL/GenBank/DDBJ databases">
        <authorList>
            <consortium name="DOE Joint Genome Institute"/>
            <person name="Kuo A."/>
            <person name="Kohler A."/>
            <person name="Nagy L.G."/>
            <person name="Floudas D."/>
            <person name="Copeland A."/>
            <person name="Barry K.W."/>
            <person name="Cichocki N."/>
            <person name="Veneault-Fourrey C."/>
            <person name="LaButti K."/>
            <person name="Lindquist E.A."/>
            <person name="Lipzen A."/>
            <person name="Lundell T."/>
            <person name="Morin E."/>
            <person name="Murat C."/>
            <person name="Sun H."/>
            <person name="Tunlid A."/>
            <person name="Henrissat B."/>
            <person name="Grigoriev I.V."/>
            <person name="Hibbett D.S."/>
            <person name="Martin F."/>
            <person name="Nordberg H.P."/>
            <person name="Cantor M.N."/>
            <person name="Hua S.X."/>
        </authorList>
    </citation>
    <scope>NUCLEOTIDE SEQUENCE [LARGE SCALE GENOMIC DNA]</scope>
    <source>
        <strain evidence="1 2">Foug A</strain>
    </source>
</reference>
<reference evidence="2" key="2">
    <citation type="submission" date="2015-01" db="EMBL/GenBank/DDBJ databases">
        <title>Evolutionary Origins and Diversification of the Mycorrhizal Mutualists.</title>
        <authorList>
            <consortium name="DOE Joint Genome Institute"/>
            <consortium name="Mycorrhizal Genomics Consortium"/>
            <person name="Kohler A."/>
            <person name="Kuo A."/>
            <person name="Nagy L.G."/>
            <person name="Floudas D."/>
            <person name="Copeland A."/>
            <person name="Barry K.W."/>
            <person name="Cichocki N."/>
            <person name="Veneault-Fourrey C."/>
            <person name="LaButti K."/>
            <person name="Lindquist E.A."/>
            <person name="Lipzen A."/>
            <person name="Lundell T."/>
            <person name="Morin E."/>
            <person name="Murat C."/>
            <person name="Riley R."/>
            <person name="Ohm R."/>
            <person name="Sun H."/>
            <person name="Tunlid A."/>
            <person name="Henrissat B."/>
            <person name="Grigoriev I.V."/>
            <person name="Hibbett D.S."/>
            <person name="Martin F."/>
        </authorList>
    </citation>
    <scope>NUCLEOTIDE SEQUENCE [LARGE SCALE GENOMIC DNA]</scope>
    <source>
        <strain evidence="2">Foug A</strain>
    </source>
</reference>
<dbReference type="InParanoid" id="A0A0C3A8Z2"/>
<sequence length="139" mass="14967">MVFFKSLFRNPPDIEDESYALDFLEKGAPTTDNFSTCATPVLGADAAPMDTDDTVLTLTVPPADNMPGSFRILPSSGSSEQTSGGQGTMVVYNRSLMRSAPENTALHPPKVLLREVDYSSTLHAQPTSVLLIECIDTGR</sequence>
<evidence type="ECO:0000313" key="2">
    <source>
        <dbReference type="Proteomes" id="UP000053989"/>
    </source>
</evidence>
<gene>
    <name evidence="1" type="ORF">SCLCIDRAFT_25984</name>
</gene>
<name>A0A0C3A8Z2_9AGAM</name>
<dbReference type="AlphaFoldDB" id="A0A0C3A8Z2"/>
<dbReference type="Proteomes" id="UP000053989">
    <property type="component" value="Unassembled WGS sequence"/>
</dbReference>
<keyword evidence="2" id="KW-1185">Reference proteome</keyword>